<evidence type="ECO:0000313" key="2">
    <source>
        <dbReference type="Proteomes" id="UP000516093"/>
    </source>
</evidence>
<dbReference type="Proteomes" id="UP000516093">
    <property type="component" value="Chromosome"/>
</dbReference>
<evidence type="ECO:0000313" key="1">
    <source>
        <dbReference type="EMBL" id="QNP52064.1"/>
    </source>
</evidence>
<gene>
    <name evidence="1" type="ORF">H9L05_19560</name>
</gene>
<organism evidence="1 2">
    <name type="scientific">Hymenobacter qilianensis</name>
    <dbReference type="NCBI Taxonomy" id="1385715"/>
    <lineage>
        <taxon>Bacteria</taxon>
        <taxon>Pseudomonadati</taxon>
        <taxon>Bacteroidota</taxon>
        <taxon>Cytophagia</taxon>
        <taxon>Cytophagales</taxon>
        <taxon>Hymenobacteraceae</taxon>
        <taxon>Hymenobacter</taxon>
    </lineage>
</organism>
<dbReference type="RefSeq" id="WP_187732330.1">
    <property type="nucleotide sequence ID" value="NZ_CP060784.1"/>
</dbReference>
<dbReference type="EMBL" id="CP060784">
    <property type="protein sequence ID" value="QNP52064.1"/>
    <property type="molecule type" value="Genomic_DNA"/>
</dbReference>
<dbReference type="KEGG" id="hqi:H9L05_19560"/>
<accession>A0A7H0GUU8</accession>
<keyword evidence="2" id="KW-1185">Reference proteome</keyword>
<protein>
    <submittedName>
        <fullName evidence="1">Uncharacterized protein</fullName>
    </submittedName>
</protein>
<name>A0A7H0GUU8_9BACT</name>
<proteinExistence type="predicted"/>
<sequence length="196" mass="22453">MDQALILGRRRDFHKQVEVKLAEELVHRAMRYLSGRPEPQDHHAAYRTLIECMSNTFKHADPQTEATENWWVASYPHPGPGPKRWCFAFVDNGVGILKSLDIKGFFQQLKRVLGLIPNYETLQLLMEGKIGSRLGLSYRGKGLPGIYKELQRGRIHNLVIVANDTRANFATHEYVTLTQSFSGTFLYWELSLPPQS</sequence>
<dbReference type="AlphaFoldDB" id="A0A7H0GUU8"/>
<reference evidence="1 2" key="1">
    <citation type="submission" date="2020-08" db="EMBL/GenBank/DDBJ databases">
        <title>Genome sequence of Hymenobacter qilianensis JCM 19763T.</title>
        <authorList>
            <person name="Hyun D.-W."/>
            <person name="Bae J.-W."/>
        </authorList>
    </citation>
    <scope>NUCLEOTIDE SEQUENCE [LARGE SCALE GENOMIC DNA]</scope>
    <source>
        <strain evidence="1 2">JCM 19763</strain>
    </source>
</reference>